<keyword evidence="5 8" id="KW-0812">Transmembrane</keyword>
<dbReference type="SUPFAM" id="SSF161098">
    <property type="entry name" value="MetI-like"/>
    <property type="match status" value="1"/>
</dbReference>
<evidence type="ECO:0000256" key="8">
    <source>
        <dbReference type="RuleBase" id="RU363032"/>
    </source>
</evidence>
<feature type="domain" description="ABC transmembrane type-1" evidence="9">
    <location>
        <begin position="20"/>
        <end position="214"/>
    </location>
</feature>
<dbReference type="GO" id="GO:0048473">
    <property type="term" value="P:D-methionine transmembrane transport"/>
    <property type="evidence" value="ECO:0007669"/>
    <property type="project" value="TreeGrafter"/>
</dbReference>
<dbReference type="AlphaFoldDB" id="A0A1I4K364"/>
<evidence type="ECO:0000256" key="2">
    <source>
        <dbReference type="ARBA" id="ARBA00007069"/>
    </source>
</evidence>
<comment type="similarity">
    <text evidence="2">Belongs to the binding-protein-dependent transport system permease family. CysTW subfamily.</text>
</comment>
<dbReference type="PANTHER" id="PTHR30450:SF14">
    <property type="entry name" value="TRANSPORTER, PERMEASE PROTEIN, PUTATIVE-RELATED"/>
    <property type="match status" value="1"/>
</dbReference>
<dbReference type="CDD" id="cd06261">
    <property type="entry name" value="TM_PBP2"/>
    <property type="match status" value="1"/>
</dbReference>
<keyword evidence="7 8" id="KW-0472">Membrane</keyword>
<evidence type="ECO:0000313" key="10">
    <source>
        <dbReference type="EMBL" id="SFL72906.1"/>
    </source>
</evidence>
<dbReference type="FunFam" id="1.10.3720.10:FF:000002">
    <property type="entry name" value="D-methionine ABC transporter permease MetI"/>
    <property type="match status" value="1"/>
</dbReference>
<dbReference type="PROSITE" id="PS50928">
    <property type="entry name" value="ABC_TM1"/>
    <property type="match status" value="1"/>
</dbReference>
<feature type="transmembrane region" description="Helical" evidence="8">
    <location>
        <begin position="88"/>
        <end position="111"/>
    </location>
</feature>
<name>A0A1I4K364_9BACI</name>
<evidence type="ECO:0000256" key="7">
    <source>
        <dbReference type="ARBA" id="ARBA00023136"/>
    </source>
</evidence>
<dbReference type="EMBL" id="FOTR01000003">
    <property type="protein sequence ID" value="SFL72906.1"/>
    <property type="molecule type" value="Genomic_DNA"/>
</dbReference>
<dbReference type="Pfam" id="PF00528">
    <property type="entry name" value="BPD_transp_1"/>
    <property type="match status" value="1"/>
</dbReference>
<evidence type="ECO:0000259" key="9">
    <source>
        <dbReference type="PROSITE" id="PS50928"/>
    </source>
</evidence>
<dbReference type="Proteomes" id="UP000198565">
    <property type="component" value="Unassembled WGS sequence"/>
</dbReference>
<keyword evidence="6 8" id="KW-1133">Transmembrane helix</keyword>
<feature type="transmembrane region" description="Helical" evidence="8">
    <location>
        <begin position="153"/>
        <end position="175"/>
    </location>
</feature>
<keyword evidence="3 8" id="KW-0813">Transport</keyword>
<dbReference type="RefSeq" id="WP_091482958.1">
    <property type="nucleotide sequence ID" value="NZ_FOTR01000003.1"/>
</dbReference>
<protein>
    <submittedName>
        <fullName evidence="10">D-methionine transport system permease protein</fullName>
    </submittedName>
</protein>
<dbReference type="GO" id="GO:0005886">
    <property type="term" value="C:plasma membrane"/>
    <property type="evidence" value="ECO:0007669"/>
    <property type="project" value="UniProtKB-SubCell"/>
</dbReference>
<feature type="transmembrane region" description="Helical" evidence="8">
    <location>
        <begin position="59"/>
        <end position="82"/>
    </location>
</feature>
<dbReference type="InterPro" id="IPR035906">
    <property type="entry name" value="MetI-like_sf"/>
</dbReference>
<dbReference type="Gene3D" id="1.10.3720.10">
    <property type="entry name" value="MetI-like"/>
    <property type="match status" value="1"/>
</dbReference>
<gene>
    <name evidence="10" type="ORF">SAMN04487943_103312</name>
</gene>
<evidence type="ECO:0000256" key="5">
    <source>
        <dbReference type="ARBA" id="ARBA00022692"/>
    </source>
</evidence>
<reference evidence="11" key="1">
    <citation type="submission" date="2016-10" db="EMBL/GenBank/DDBJ databases">
        <authorList>
            <person name="Varghese N."/>
            <person name="Submissions S."/>
        </authorList>
    </citation>
    <scope>NUCLEOTIDE SEQUENCE [LARGE SCALE GENOMIC DNA]</scope>
    <source>
        <strain evidence="11">CGMCC 1.4250</strain>
    </source>
</reference>
<sequence>MVTSITDFMDNWGAEIWMSFIDTMIMVGVSLTLAILIGLPLGVLLTLTGPGKALENKIIYQILNTVINILRSIPFIILLFFILPFTDLVAGTTIGVRGVIVPLVVFTAPYIARLMESSLLEVDRGVIEAYEAMGIKTRHIIWHVLIGEARSSIILGLTIATIGLIGATAMAGLVGAGGLGDLAYRYGHLRYQTDIMYVTVIILIILVQGVQTFGNRVSARLKKD</sequence>
<dbReference type="STRING" id="334253.SAMN04487943_103312"/>
<keyword evidence="11" id="KW-1185">Reference proteome</keyword>
<evidence type="ECO:0000256" key="1">
    <source>
        <dbReference type="ARBA" id="ARBA00004651"/>
    </source>
</evidence>
<feature type="transmembrane region" description="Helical" evidence="8">
    <location>
        <begin position="195"/>
        <end position="214"/>
    </location>
</feature>
<dbReference type="InterPro" id="IPR051322">
    <property type="entry name" value="AA_ABC_Transporter_Permease"/>
</dbReference>
<proteinExistence type="inferred from homology"/>
<evidence type="ECO:0000313" key="11">
    <source>
        <dbReference type="Proteomes" id="UP000198565"/>
    </source>
</evidence>
<evidence type="ECO:0000256" key="6">
    <source>
        <dbReference type="ARBA" id="ARBA00022989"/>
    </source>
</evidence>
<dbReference type="InterPro" id="IPR000515">
    <property type="entry name" value="MetI-like"/>
</dbReference>
<accession>A0A1I4K364</accession>
<evidence type="ECO:0000256" key="4">
    <source>
        <dbReference type="ARBA" id="ARBA00022475"/>
    </source>
</evidence>
<keyword evidence="4" id="KW-1003">Cell membrane</keyword>
<dbReference type="PANTHER" id="PTHR30450">
    <property type="entry name" value="ABC TRANSPORTER PERMEASE"/>
    <property type="match status" value="1"/>
</dbReference>
<evidence type="ECO:0000256" key="3">
    <source>
        <dbReference type="ARBA" id="ARBA00022448"/>
    </source>
</evidence>
<feature type="transmembrane region" description="Helical" evidence="8">
    <location>
        <begin position="20"/>
        <end position="47"/>
    </location>
</feature>
<dbReference type="OrthoDB" id="9793490at2"/>
<organism evidence="10 11">
    <name type="scientific">Gracilibacillus orientalis</name>
    <dbReference type="NCBI Taxonomy" id="334253"/>
    <lineage>
        <taxon>Bacteria</taxon>
        <taxon>Bacillati</taxon>
        <taxon>Bacillota</taxon>
        <taxon>Bacilli</taxon>
        <taxon>Bacillales</taxon>
        <taxon>Bacillaceae</taxon>
        <taxon>Gracilibacillus</taxon>
    </lineage>
</organism>
<comment type="subcellular location">
    <subcellularLocation>
        <location evidence="1 8">Cell membrane</location>
        <topology evidence="1 8">Multi-pass membrane protein</topology>
    </subcellularLocation>
</comment>